<sequence length="109" mass="12164">MGSQAIQHRCLVADIEDKIILGMDVMNRYGLQMDLKHGVVKINKEDLVLHQNEDIHARVVVAENTILGERSETLLEACMDTDVPKGNVTMLEPMNDNRDVGRGNIGYCS</sequence>
<dbReference type="AlphaFoldDB" id="A0AAW1JWF1"/>
<evidence type="ECO:0000313" key="1">
    <source>
        <dbReference type="EMBL" id="KAK9708945.1"/>
    </source>
</evidence>
<dbReference type="InterPro" id="IPR021109">
    <property type="entry name" value="Peptidase_aspartic_dom_sf"/>
</dbReference>
<reference evidence="1 2" key="1">
    <citation type="journal article" date="2024" name="BMC Genomics">
        <title>De novo assembly and annotation of Popillia japonica's genome with initial clues to its potential as an invasive pest.</title>
        <authorList>
            <person name="Cucini C."/>
            <person name="Boschi S."/>
            <person name="Funari R."/>
            <person name="Cardaioli E."/>
            <person name="Iannotti N."/>
            <person name="Marturano G."/>
            <person name="Paoli F."/>
            <person name="Bruttini M."/>
            <person name="Carapelli A."/>
            <person name="Frati F."/>
            <person name="Nardi F."/>
        </authorList>
    </citation>
    <scope>NUCLEOTIDE SEQUENCE [LARGE SCALE GENOMIC DNA]</scope>
    <source>
        <strain evidence="1">DMR45628</strain>
    </source>
</reference>
<keyword evidence="2" id="KW-1185">Reference proteome</keyword>
<organism evidence="1 2">
    <name type="scientific">Popillia japonica</name>
    <name type="common">Japanese beetle</name>
    <dbReference type="NCBI Taxonomy" id="7064"/>
    <lineage>
        <taxon>Eukaryota</taxon>
        <taxon>Metazoa</taxon>
        <taxon>Ecdysozoa</taxon>
        <taxon>Arthropoda</taxon>
        <taxon>Hexapoda</taxon>
        <taxon>Insecta</taxon>
        <taxon>Pterygota</taxon>
        <taxon>Neoptera</taxon>
        <taxon>Endopterygota</taxon>
        <taxon>Coleoptera</taxon>
        <taxon>Polyphaga</taxon>
        <taxon>Scarabaeiformia</taxon>
        <taxon>Scarabaeidae</taxon>
        <taxon>Rutelinae</taxon>
        <taxon>Popillia</taxon>
    </lineage>
</organism>
<gene>
    <name evidence="1" type="ORF">QE152_g26918</name>
</gene>
<dbReference type="Gene3D" id="2.40.70.10">
    <property type="entry name" value="Acid Proteases"/>
    <property type="match status" value="1"/>
</dbReference>
<dbReference type="Proteomes" id="UP001458880">
    <property type="component" value="Unassembled WGS sequence"/>
</dbReference>
<dbReference type="EMBL" id="JASPKY010000319">
    <property type="protein sequence ID" value="KAK9708945.1"/>
    <property type="molecule type" value="Genomic_DNA"/>
</dbReference>
<proteinExistence type="predicted"/>
<evidence type="ECO:0000313" key="2">
    <source>
        <dbReference type="Proteomes" id="UP001458880"/>
    </source>
</evidence>
<comment type="caution">
    <text evidence="1">The sequence shown here is derived from an EMBL/GenBank/DDBJ whole genome shotgun (WGS) entry which is preliminary data.</text>
</comment>
<protein>
    <submittedName>
        <fullName evidence="1">Uncharacterized protein</fullName>
    </submittedName>
</protein>
<accession>A0AAW1JWF1</accession>
<name>A0AAW1JWF1_POPJA</name>